<feature type="region of interest" description="Disordered" evidence="1">
    <location>
        <begin position="52"/>
        <end position="72"/>
    </location>
</feature>
<accession>A0AA38LSI5</accession>
<feature type="region of interest" description="Disordered" evidence="1">
    <location>
        <begin position="1"/>
        <end position="23"/>
    </location>
</feature>
<dbReference type="EMBL" id="JAHRHJ020000001">
    <property type="protein sequence ID" value="KAH9331912.1"/>
    <property type="molecule type" value="Genomic_DNA"/>
</dbReference>
<feature type="compositionally biased region" description="Low complexity" evidence="1">
    <location>
        <begin position="58"/>
        <end position="72"/>
    </location>
</feature>
<keyword evidence="3" id="KW-1185">Reference proteome</keyword>
<evidence type="ECO:0000313" key="2">
    <source>
        <dbReference type="EMBL" id="KAH9331912.1"/>
    </source>
</evidence>
<name>A0AA38LSI5_TAXCH</name>
<proteinExistence type="predicted"/>
<organism evidence="2 3">
    <name type="scientific">Taxus chinensis</name>
    <name type="common">Chinese yew</name>
    <name type="synonym">Taxus wallichiana var. chinensis</name>
    <dbReference type="NCBI Taxonomy" id="29808"/>
    <lineage>
        <taxon>Eukaryota</taxon>
        <taxon>Viridiplantae</taxon>
        <taxon>Streptophyta</taxon>
        <taxon>Embryophyta</taxon>
        <taxon>Tracheophyta</taxon>
        <taxon>Spermatophyta</taxon>
        <taxon>Pinopsida</taxon>
        <taxon>Pinidae</taxon>
        <taxon>Conifers II</taxon>
        <taxon>Cupressales</taxon>
        <taxon>Taxaceae</taxon>
        <taxon>Taxus</taxon>
    </lineage>
</organism>
<evidence type="ECO:0000256" key="1">
    <source>
        <dbReference type="SAM" id="MobiDB-lite"/>
    </source>
</evidence>
<feature type="non-terminal residue" evidence="2">
    <location>
        <position position="72"/>
    </location>
</feature>
<protein>
    <submittedName>
        <fullName evidence="2">Uncharacterized protein</fullName>
    </submittedName>
</protein>
<sequence>VASLQAQMASGGDGDGEEGGGQVAALQAQMVGLQGPDIGTYWGLIGPDTCTGTGGTTIGTTITGTETRSQFT</sequence>
<reference evidence="2 3" key="1">
    <citation type="journal article" date="2021" name="Nat. Plants">
        <title>The Taxus genome provides insights into paclitaxel biosynthesis.</title>
        <authorList>
            <person name="Xiong X."/>
            <person name="Gou J."/>
            <person name="Liao Q."/>
            <person name="Li Y."/>
            <person name="Zhou Q."/>
            <person name="Bi G."/>
            <person name="Li C."/>
            <person name="Du R."/>
            <person name="Wang X."/>
            <person name="Sun T."/>
            <person name="Guo L."/>
            <person name="Liang H."/>
            <person name="Lu P."/>
            <person name="Wu Y."/>
            <person name="Zhang Z."/>
            <person name="Ro D.K."/>
            <person name="Shang Y."/>
            <person name="Huang S."/>
            <person name="Yan J."/>
        </authorList>
    </citation>
    <scope>NUCLEOTIDE SEQUENCE [LARGE SCALE GENOMIC DNA]</scope>
    <source>
        <strain evidence="2">Ta-2019</strain>
    </source>
</reference>
<dbReference type="Proteomes" id="UP000824469">
    <property type="component" value="Unassembled WGS sequence"/>
</dbReference>
<comment type="caution">
    <text evidence="2">The sequence shown here is derived from an EMBL/GenBank/DDBJ whole genome shotgun (WGS) entry which is preliminary data.</text>
</comment>
<feature type="non-terminal residue" evidence="2">
    <location>
        <position position="1"/>
    </location>
</feature>
<gene>
    <name evidence="2" type="ORF">KI387_004020</name>
</gene>
<evidence type="ECO:0000313" key="3">
    <source>
        <dbReference type="Proteomes" id="UP000824469"/>
    </source>
</evidence>
<dbReference type="AlphaFoldDB" id="A0AA38LSI5"/>